<dbReference type="PANTHER" id="PTHR35849">
    <property type="entry name" value="BLR2341 PROTEIN"/>
    <property type="match status" value="1"/>
</dbReference>
<organism evidence="2 3">
    <name type="scientific">Steroidobacter denitrificans</name>
    <dbReference type="NCBI Taxonomy" id="465721"/>
    <lineage>
        <taxon>Bacteria</taxon>
        <taxon>Pseudomonadati</taxon>
        <taxon>Pseudomonadota</taxon>
        <taxon>Gammaproteobacteria</taxon>
        <taxon>Steroidobacterales</taxon>
        <taxon>Steroidobacteraceae</taxon>
        <taxon>Steroidobacter</taxon>
    </lineage>
</organism>
<sequence length="107" mass="11690">MAERIRDTENVLHIDGEMTIYRAHELLQEFSVAVRGCPAGAGLGADLSRVTEFDTAGLQILLLARRMARADGGYFSVFDPSECVKDVLMLCNVTDMITKAPAAESKQ</sequence>
<dbReference type="STRING" id="465721.ACG33_12835"/>
<dbReference type="Proteomes" id="UP000070250">
    <property type="component" value="Chromosome"/>
</dbReference>
<dbReference type="Gene3D" id="3.30.750.24">
    <property type="entry name" value="STAS domain"/>
    <property type="match status" value="1"/>
</dbReference>
<dbReference type="AlphaFoldDB" id="A0A127FC52"/>
<dbReference type="PROSITE" id="PS50801">
    <property type="entry name" value="STAS"/>
    <property type="match status" value="1"/>
</dbReference>
<gene>
    <name evidence="2" type="ORF">ACG33_12835</name>
</gene>
<dbReference type="CDD" id="cd07043">
    <property type="entry name" value="STAS_anti-anti-sigma_factors"/>
    <property type="match status" value="1"/>
</dbReference>
<feature type="domain" description="STAS" evidence="1">
    <location>
        <begin position="11"/>
        <end position="107"/>
    </location>
</feature>
<dbReference type="InterPro" id="IPR058548">
    <property type="entry name" value="MlaB-like_STAS"/>
</dbReference>
<evidence type="ECO:0000259" key="1">
    <source>
        <dbReference type="PROSITE" id="PS50801"/>
    </source>
</evidence>
<dbReference type="KEGG" id="sdf:ACG33_12835"/>
<protein>
    <recommendedName>
        <fullName evidence="1">STAS domain-containing protein</fullName>
    </recommendedName>
</protein>
<name>A0A127FC52_STEDE</name>
<dbReference type="Pfam" id="PF13466">
    <property type="entry name" value="STAS_2"/>
    <property type="match status" value="1"/>
</dbReference>
<dbReference type="InterPro" id="IPR052746">
    <property type="entry name" value="MlaB_ABC_Transporter"/>
</dbReference>
<keyword evidence="3" id="KW-1185">Reference proteome</keyword>
<proteinExistence type="predicted"/>
<dbReference type="InterPro" id="IPR002645">
    <property type="entry name" value="STAS_dom"/>
</dbReference>
<evidence type="ECO:0000313" key="3">
    <source>
        <dbReference type="Proteomes" id="UP000070250"/>
    </source>
</evidence>
<dbReference type="PANTHER" id="PTHR35849:SF2">
    <property type="entry name" value="BLR2341 PROTEIN"/>
    <property type="match status" value="1"/>
</dbReference>
<dbReference type="SUPFAM" id="SSF52091">
    <property type="entry name" value="SpoIIaa-like"/>
    <property type="match status" value="1"/>
</dbReference>
<reference evidence="2 3" key="1">
    <citation type="submission" date="2015-06" db="EMBL/GenBank/DDBJ databases">
        <title>A Comprehensive Approach to Explore the Metabolic and Phylogenetic Diversity of Bacterial Steroid Degradation in the Environment: Testosterone as an Example.</title>
        <authorList>
            <person name="Yang F.-C."/>
            <person name="Chen Y.-L."/>
            <person name="Yu C.-P."/>
            <person name="Tang S.-L."/>
            <person name="Wang P.-H."/>
            <person name="Ismail W."/>
            <person name="Wang C.-H."/>
            <person name="Yang C.-Y."/>
            <person name="Chiang Y.-R."/>
        </authorList>
    </citation>
    <scope>NUCLEOTIDE SEQUENCE [LARGE SCALE GENOMIC DNA]</scope>
    <source>
        <strain evidence="2 3">DSM 18526</strain>
    </source>
</reference>
<dbReference type="EMBL" id="CP011971">
    <property type="protein sequence ID" value="AMN47966.1"/>
    <property type="molecule type" value="Genomic_DNA"/>
</dbReference>
<accession>A0A127FC52</accession>
<dbReference type="InterPro" id="IPR036513">
    <property type="entry name" value="STAS_dom_sf"/>
</dbReference>
<evidence type="ECO:0000313" key="2">
    <source>
        <dbReference type="EMBL" id="AMN47966.1"/>
    </source>
</evidence>